<dbReference type="EMBL" id="CP001188">
    <property type="protein sequence ID" value="ACK98756.1"/>
    <property type="molecule type" value="Genomic_DNA"/>
</dbReference>
<dbReference type="Proteomes" id="UP000006744">
    <property type="component" value="Plasmid pG9842_140"/>
</dbReference>
<name>B7IZF9_BACC2</name>
<evidence type="ECO:0000313" key="1">
    <source>
        <dbReference type="EMBL" id="ACK98756.1"/>
    </source>
</evidence>
<dbReference type="AlphaFoldDB" id="B7IZF9"/>
<protein>
    <submittedName>
        <fullName evidence="1">Uncharacterized protein</fullName>
    </submittedName>
</protein>
<gene>
    <name evidence="1" type="ordered locus">BCG9842_A0086</name>
</gene>
<proteinExistence type="predicted"/>
<sequence length="39" mass="4398">MRIETYIRIKTYKSNMIKGGINVGSSILKVKILQSEGDL</sequence>
<dbReference type="HOGENOM" id="CLU_3304175_0_0_9"/>
<accession>B7IZF9</accession>
<geneLocation type="plasmid" evidence="1 2">
    <name>pG9842_140</name>
</geneLocation>
<reference evidence="1 2" key="1">
    <citation type="submission" date="2008-10" db="EMBL/GenBank/DDBJ databases">
        <title>Genome sequence of Bacillus cereus G9842.</title>
        <authorList>
            <person name="Dodson R.J."/>
            <person name="Durkin A.S."/>
            <person name="Rosovitz M.J."/>
            <person name="Rasko D.A."/>
            <person name="Hoffmaster A."/>
            <person name="Ravel J."/>
            <person name="Sutton G."/>
        </authorList>
    </citation>
    <scope>NUCLEOTIDE SEQUENCE [LARGE SCALE GENOMIC DNA]</scope>
    <source>
        <strain evidence="1 2">G9842</strain>
        <plasmid evidence="1 2">pG9842_140</plasmid>
    </source>
</reference>
<evidence type="ECO:0000313" key="2">
    <source>
        <dbReference type="Proteomes" id="UP000006744"/>
    </source>
</evidence>
<dbReference type="KEGG" id="bcg:BCG9842_A0086"/>
<organism evidence="1 2">
    <name type="scientific">Bacillus cereus (strain G9842)</name>
    <dbReference type="NCBI Taxonomy" id="405531"/>
    <lineage>
        <taxon>Bacteria</taxon>
        <taxon>Bacillati</taxon>
        <taxon>Bacillota</taxon>
        <taxon>Bacilli</taxon>
        <taxon>Bacillales</taxon>
        <taxon>Bacillaceae</taxon>
        <taxon>Bacillus</taxon>
        <taxon>Bacillus cereus group</taxon>
    </lineage>
</organism>
<keyword evidence="1" id="KW-0614">Plasmid</keyword>